<sequence length="125" mass="13099">MFRSSIQRLLAAATLFASLLGAPVAFAHSHLQSAVPAADSRVAAPKELRLGFSEGVEAKFSRVSVKGPDGKAVEVTAIARDPSDDKVLIVTLGGALGAGEYQVEWHAVSVDTHKSNGHYAFTVTP</sequence>
<accession>A0A1G8FTH5</accession>
<dbReference type="InterPro" id="IPR047685">
    <property type="entry name" value="CopC-like"/>
</dbReference>
<dbReference type="SUPFAM" id="SSF81296">
    <property type="entry name" value="E set domains"/>
    <property type="match status" value="1"/>
</dbReference>
<evidence type="ECO:0000313" key="10">
    <source>
        <dbReference type="EMBL" id="SDH85432.1"/>
    </source>
</evidence>
<protein>
    <recommendedName>
        <fullName evidence="7">Copper resistance protein C</fullName>
    </recommendedName>
</protein>
<organism evidence="10 11">
    <name type="scientific">Pseudomonas panipatensis</name>
    <dbReference type="NCBI Taxonomy" id="428992"/>
    <lineage>
        <taxon>Bacteria</taxon>
        <taxon>Pseudomonadati</taxon>
        <taxon>Pseudomonadota</taxon>
        <taxon>Gammaproteobacteria</taxon>
        <taxon>Pseudomonadales</taxon>
        <taxon>Pseudomonadaceae</taxon>
        <taxon>Pseudomonas</taxon>
    </lineage>
</organism>
<comment type="function">
    <text evidence="7">Involved in copper resistance.</text>
</comment>
<dbReference type="PANTHER" id="PTHR34820">
    <property type="entry name" value="INNER MEMBRANE PROTEIN YEBZ"/>
    <property type="match status" value="1"/>
</dbReference>
<feature type="chain" id="PRO_5011552000" description="Copper resistance protein C" evidence="8">
    <location>
        <begin position="28"/>
        <end position="125"/>
    </location>
</feature>
<dbReference type="InterPro" id="IPR007348">
    <property type="entry name" value="CopC_dom"/>
</dbReference>
<evidence type="ECO:0000256" key="4">
    <source>
        <dbReference type="ARBA" id="ARBA00022729"/>
    </source>
</evidence>
<dbReference type="PANTHER" id="PTHR34820:SF4">
    <property type="entry name" value="INNER MEMBRANE PROTEIN YEBZ"/>
    <property type="match status" value="1"/>
</dbReference>
<feature type="domain" description="CopC" evidence="9">
    <location>
        <begin position="28"/>
        <end position="123"/>
    </location>
</feature>
<dbReference type="EMBL" id="FNDS01000003">
    <property type="protein sequence ID" value="SDH85432.1"/>
    <property type="molecule type" value="Genomic_DNA"/>
</dbReference>
<name>A0A1G8FTH5_9PSED</name>
<dbReference type="AlphaFoldDB" id="A0A1G8FTH5"/>
<dbReference type="GO" id="GO:0005507">
    <property type="term" value="F:copper ion binding"/>
    <property type="evidence" value="ECO:0007669"/>
    <property type="project" value="UniProtKB-UniRule"/>
</dbReference>
<proteinExistence type="inferred from homology"/>
<keyword evidence="6 7" id="KW-0186">Copper</keyword>
<reference evidence="11" key="1">
    <citation type="submission" date="2016-10" db="EMBL/GenBank/DDBJ databases">
        <authorList>
            <person name="Varghese N."/>
            <person name="Submissions S."/>
        </authorList>
    </citation>
    <scope>NUCLEOTIDE SEQUENCE [LARGE SCALE GENOMIC DNA]</scope>
    <source>
        <strain evidence="11">CCM 7469</strain>
    </source>
</reference>
<feature type="signal peptide" evidence="8">
    <location>
        <begin position="1"/>
        <end position="27"/>
    </location>
</feature>
<dbReference type="InterPro" id="IPR014756">
    <property type="entry name" value="Ig_E-set"/>
</dbReference>
<dbReference type="GO" id="GO:0046688">
    <property type="term" value="P:response to copper ion"/>
    <property type="evidence" value="ECO:0007669"/>
    <property type="project" value="UniProtKB-UniRule"/>
</dbReference>
<comment type="subcellular location">
    <subcellularLocation>
        <location evidence="1 7">Periplasm</location>
    </subcellularLocation>
</comment>
<dbReference type="OrthoDB" id="9796814at2"/>
<dbReference type="Gene3D" id="2.60.40.1220">
    <property type="match status" value="1"/>
</dbReference>
<evidence type="ECO:0000256" key="7">
    <source>
        <dbReference type="RuleBase" id="RU369037"/>
    </source>
</evidence>
<evidence type="ECO:0000256" key="8">
    <source>
        <dbReference type="SAM" id="SignalP"/>
    </source>
</evidence>
<gene>
    <name evidence="10" type="ORF">SAMN05216272_103446</name>
</gene>
<dbReference type="GO" id="GO:0006825">
    <property type="term" value="P:copper ion transport"/>
    <property type="evidence" value="ECO:0007669"/>
    <property type="project" value="InterPro"/>
</dbReference>
<dbReference type="InterPro" id="IPR014755">
    <property type="entry name" value="Cu-Rt/internalin_Ig-like"/>
</dbReference>
<evidence type="ECO:0000256" key="3">
    <source>
        <dbReference type="ARBA" id="ARBA00022723"/>
    </source>
</evidence>
<dbReference type="Pfam" id="PF04234">
    <property type="entry name" value="CopC"/>
    <property type="match status" value="1"/>
</dbReference>
<evidence type="ECO:0000256" key="2">
    <source>
        <dbReference type="ARBA" id="ARBA00010509"/>
    </source>
</evidence>
<keyword evidence="4 7" id="KW-0732">Signal</keyword>
<keyword evidence="3 7" id="KW-0479">Metal-binding</keyword>
<keyword evidence="5 7" id="KW-0574">Periplasm</keyword>
<evidence type="ECO:0000256" key="1">
    <source>
        <dbReference type="ARBA" id="ARBA00004418"/>
    </source>
</evidence>
<dbReference type="GO" id="GO:0042597">
    <property type="term" value="C:periplasmic space"/>
    <property type="evidence" value="ECO:0007669"/>
    <property type="project" value="UniProtKB-SubCell"/>
</dbReference>
<dbReference type="Proteomes" id="UP000199636">
    <property type="component" value="Unassembled WGS sequence"/>
</dbReference>
<evidence type="ECO:0000256" key="6">
    <source>
        <dbReference type="ARBA" id="ARBA00023008"/>
    </source>
</evidence>
<evidence type="ECO:0000256" key="5">
    <source>
        <dbReference type="ARBA" id="ARBA00022764"/>
    </source>
</evidence>
<comment type="similarity">
    <text evidence="2 7">Belongs to the CopC family.</text>
</comment>
<dbReference type="RefSeq" id="WP_090262410.1">
    <property type="nucleotide sequence ID" value="NZ_FNDS01000003.1"/>
</dbReference>
<evidence type="ECO:0000259" key="9">
    <source>
        <dbReference type="Pfam" id="PF04234"/>
    </source>
</evidence>
<dbReference type="InterPro" id="IPR032694">
    <property type="entry name" value="CopC/D"/>
</dbReference>
<dbReference type="NCBIfam" id="NF033814">
    <property type="entry name" value="copper_CopC"/>
    <property type="match status" value="1"/>
</dbReference>
<dbReference type="GO" id="GO:0005886">
    <property type="term" value="C:plasma membrane"/>
    <property type="evidence" value="ECO:0007669"/>
    <property type="project" value="TreeGrafter"/>
</dbReference>
<dbReference type="STRING" id="428992.SAMN05216272_103446"/>
<evidence type="ECO:0000313" key="11">
    <source>
        <dbReference type="Proteomes" id="UP000199636"/>
    </source>
</evidence>
<keyword evidence="11" id="KW-1185">Reference proteome</keyword>